<keyword evidence="4 5" id="KW-0472">Membrane</keyword>
<feature type="domain" description="MARVEL" evidence="6">
    <location>
        <begin position="15"/>
        <end position="147"/>
    </location>
</feature>
<keyword evidence="3 5" id="KW-1133">Transmembrane helix</keyword>
<feature type="transmembrane region" description="Helical" evidence="5">
    <location>
        <begin position="12"/>
        <end position="35"/>
    </location>
</feature>
<dbReference type="AlphaFoldDB" id="A0AAD6T9I3"/>
<keyword evidence="8" id="KW-1185">Reference proteome</keyword>
<accession>A0AAD6T9I3</accession>
<evidence type="ECO:0000256" key="4">
    <source>
        <dbReference type="ARBA" id="ARBA00023136"/>
    </source>
</evidence>
<feature type="transmembrane region" description="Helical" evidence="5">
    <location>
        <begin position="137"/>
        <end position="155"/>
    </location>
</feature>
<evidence type="ECO:0000256" key="2">
    <source>
        <dbReference type="ARBA" id="ARBA00022692"/>
    </source>
</evidence>
<evidence type="ECO:0000313" key="8">
    <source>
        <dbReference type="Proteomes" id="UP001218188"/>
    </source>
</evidence>
<organism evidence="7 8">
    <name type="scientific">Mycena alexandri</name>
    <dbReference type="NCBI Taxonomy" id="1745969"/>
    <lineage>
        <taxon>Eukaryota</taxon>
        <taxon>Fungi</taxon>
        <taxon>Dikarya</taxon>
        <taxon>Basidiomycota</taxon>
        <taxon>Agaricomycotina</taxon>
        <taxon>Agaricomycetes</taxon>
        <taxon>Agaricomycetidae</taxon>
        <taxon>Agaricales</taxon>
        <taxon>Marasmiineae</taxon>
        <taxon>Mycenaceae</taxon>
        <taxon>Mycena</taxon>
    </lineage>
</organism>
<proteinExistence type="predicted"/>
<feature type="transmembrane region" description="Helical" evidence="5">
    <location>
        <begin position="55"/>
        <end position="74"/>
    </location>
</feature>
<gene>
    <name evidence="7" type="ORF">C8F04DRAFT_113913</name>
</gene>
<evidence type="ECO:0000313" key="7">
    <source>
        <dbReference type="EMBL" id="KAJ7041999.1"/>
    </source>
</evidence>
<keyword evidence="2 5" id="KW-0812">Transmembrane</keyword>
<dbReference type="Proteomes" id="UP001218188">
    <property type="component" value="Unassembled WGS sequence"/>
</dbReference>
<evidence type="ECO:0000256" key="3">
    <source>
        <dbReference type="ARBA" id="ARBA00022989"/>
    </source>
</evidence>
<dbReference type="EMBL" id="JARJCM010000014">
    <property type="protein sequence ID" value="KAJ7041999.1"/>
    <property type="molecule type" value="Genomic_DNA"/>
</dbReference>
<protein>
    <recommendedName>
        <fullName evidence="6">MARVEL domain-containing protein</fullName>
    </recommendedName>
</protein>
<evidence type="ECO:0000259" key="6">
    <source>
        <dbReference type="Pfam" id="PF01284"/>
    </source>
</evidence>
<evidence type="ECO:0000256" key="5">
    <source>
        <dbReference type="SAM" id="Phobius"/>
    </source>
</evidence>
<dbReference type="Pfam" id="PF01284">
    <property type="entry name" value="MARVEL"/>
    <property type="match status" value="1"/>
</dbReference>
<dbReference type="GO" id="GO:0016020">
    <property type="term" value="C:membrane"/>
    <property type="evidence" value="ECO:0007669"/>
    <property type="project" value="UniProtKB-SubCell"/>
</dbReference>
<sequence>MGMAMNDHIRRGHPFTFGAIIFVGLIELSLSAWLTSRFNMMHNQRSLSERDRVRFTLFSSTWTVFFSGLMLILFMHSSDGSVATSVLSHLVFLGFTWIMWTAAAAAVTEMLGGGLNCKTQDAYIYCNQLNALEGFAWLEWLLVTFAIIVVLIRGISAARRGDGYRGSLV</sequence>
<dbReference type="InterPro" id="IPR008253">
    <property type="entry name" value="Marvel"/>
</dbReference>
<feature type="transmembrane region" description="Helical" evidence="5">
    <location>
        <begin position="86"/>
        <end position="106"/>
    </location>
</feature>
<name>A0AAD6T9I3_9AGAR</name>
<reference evidence="7" key="1">
    <citation type="submission" date="2023-03" db="EMBL/GenBank/DDBJ databases">
        <title>Massive genome expansion in bonnet fungi (Mycena s.s.) driven by repeated elements and novel gene families across ecological guilds.</title>
        <authorList>
            <consortium name="Lawrence Berkeley National Laboratory"/>
            <person name="Harder C.B."/>
            <person name="Miyauchi S."/>
            <person name="Viragh M."/>
            <person name="Kuo A."/>
            <person name="Thoen E."/>
            <person name="Andreopoulos B."/>
            <person name="Lu D."/>
            <person name="Skrede I."/>
            <person name="Drula E."/>
            <person name="Henrissat B."/>
            <person name="Morin E."/>
            <person name="Kohler A."/>
            <person name="Barry K."/>
            <person name="LaButti K."/>
            <person name="Morin E."/>
            <person name="Salamov A."/>
            <person name="Lipzen A."/>
            <person name="Mereny Z."/>
            <person name="Hegedus B."/>
            <person name="Baldrian P."/>
            <person name="Stursova M."/>
            <person name="Weitz H."/>
            <person name="Taylor A."/>
            <person name="Grigoriev I.V."/>
            <person name="Nagy L.G."/>
            <person name="Martin F."/>
            <person name="Kauserud H."/>
        </authorList>
    </citation>
    <scope>NUCLEOTIDE SEQUENCE</scope>
    <source>
        <strain evidence="7">CBHHK200</strain>
    </source>
</reference>
<comment type="caution">
    <text evidence="7">The sequence shown here is derived from an EMBL/GenBank/DDBJ whole genome shotgun (WGS) entry which is preliminary data.</text>
</comment>
<comment type="subcellular location">
    <subcellularLocation>
        <location evidence="1">Membrane</location>
        <topology evidence="1">Multi-pass membrane protein</topology>
    </subcellularLocation>
</comment>
<evidence type="ECO:0000256" key="1">
    <source>
        <dbReference type="ARBA" id="ARBA00004141"/>
    </source>
</evidence>